<dbReference type="RefSeq" id="WP_345395347.1">
    <property type="nucleotide sequence ID" value="NZ_BAABLA010000023.1"/>
</dbReference>
<sequence length="85" mass="8898">MAPTTRTPDPAQALRGRLGAAVRRGNAALAAELRAELRAAWVARQIESLVNDFELTQEQRDRLAALLCPSIDAVTAGGGGDGDGE</sequence>
<accession>A0ABW2C6C5</accession>
<comment type="caution">
    <text evidence="1">The sequence shown here is derived from an EMBL/GenBank/DDBJ whole genome shotgun (WGS) entry which is preliminary data.</text>
</comment>
<dbReference type="Proteomes" id="UP001596337">
    <property type="component" value="Unassembled WGS sequence"/>
</dbReference>
<dbReference type="EMBL" id="JBHSXX010000001">
    <property type="protein sequence ID" value="MFC6870349.1"/>
    <property type="molecule type" value="Genomic_DNA"/>
</dbReference>
<gene>
    <name evidence="1" type="ORF">ACFQGD_24735</name>
</gene>
<name>A0ABW2C6C5_9PSEU</name>
<evidence type="ECO:0000313" key="2">
    <source>
        <dbReference type="Proteomes" id="UP001596337"/>
    </source>
</evidence>
<keyword evidence="2" id="KW-1185">Reference proteome</keyword>
<protein>
    <submittedName>
        <fullName evidence="1">Uncharacterized protein</fullName>
    </submittedName>
</protein>
<organism evidence="1 2">
    <name type="scientific">Haloechinothrix salitolerans</name>
    <dbReference type="NCBI Taxonomy" id="926830"/>
    <lineage>
        <taxon>Bacteria</taxon>
        <taxon>Bacillati</taxon>
        <taxon>Actinomycetota</taxon>
        <taxon>Actinomycetes</taxon>
        <taxon>Pseudonocardiales</taxon>
        <taxon>Pseudonocardiaceae</taxon>
        <taxon>Haloechinothrix</taxon>
    </lineage>
</organism>
<proteinExistence type="predicted"/>
<evidence type="ECO:0000313" key="1">
    <source>
        <dbReference type="EMBL" id="MFC6870349.1"/>
    </source>
</evidence>
<reference evidence="2" key="1">
    <citation type="journal article" date="2019" name="Int. J. Syst. Evol. Microbiol.">
        <title>The Global Catalogue of Microorganisms (GCM) 10K type strain sequencing project: providing services to taxonomists for standard genome sequencing and annotation.</title>
        <authorList>
            <consortium name="The Broad Institute Genomics Platform"/>
            <consortium name="The Broad Institute Genome Sequencing Center for Infectious Disease"/>
            <person name="Wu L."/>
            <person name="Ma J."/>
        </authorList>
    </citation>
    <scope>NUCLEOTIDE SEQUENCE [LARGE SCALE GENOMIC DNA]</scope>
    <source>
        <strain evidence="2">KCTC 32255</strain>
    </source>
</reference>